<accession>A0A292PU20</accession>
<dbReference type="EMBL" id="LN891061">
    <property type="protein sequence ID" value="CUS09957.1"/>
    <property type="molecule type" value="Genomic_DNA"/>
</dbReference>
<keyword evidence="3" id="KW-1185">Reference proteome</keyword>
<reference evidence="2" key="1">
    <citation type="submission" date="2015-10" db="EMBL/GenBank/DDBJ databases">
        <authorList>
            <person name="Regsiter A."/>
            <person name="william w."/>
        </authorList>
    </citation>
    <scope>NUCLEOTIDE SEQUENCE</scope>
    <source>
        <strain evidence="2">Montdore</strain>
    </source>
</reference>
<feature type="region of interest" description="Disordered" evidence="1">
    <location>
        <begin position="59"/>
        <end position="141"/>
    </location>
</feature>
<feature type="compositionally biased region" description="Basic and acidic residues" evidence="1">
    <location>
        <begin position="69"/>
        <end position="90"/>
    </location>
</feature>
<evidence type="ECO:0000313" key="3">
    <source>
        <dbReference type="Proteomes" id="UP001412239"/>
    </source>
</evidence>
<evidence type="ECO:0000313" key="2">
    <source>
        <dbReference type="EMBL" id="CUS09957.1"/>
    </source>
</evidence>
<name>A0A292PU20_9PEZI</name>
<feature type="compositionally biased region" description="Polar residues" evidence="1">
    <location>
        <begin position="59"/>
        <end position="68"/>
    </location>
</feature>
<dbReference type="AlphaFoldDB" id="A0A292PU20"/>
<protein>
    <submittedName>
        <fullName evidence="2">Uncharacterized protein</fullName>
    </submittedName>
</protein>
<dbReference type="Proteomes" id="UP001412239">
    <property type="component" value="Unassembled WGS sequence"/>
</dbReference>
<evidence type="ECO:0000256" key="1">
    <source>
        <dbReference type="SAM" id="MobiDB-lite"/>
    </source>
</evidence>
<proteinExistence type="predicted"/>
<organism evidence="2 3">
    <name type="scientific">Tuber aestivum</name>
    <name type="common">summer truffle</name>
    <dbReference type="NCBI Taxonomy" id="59557"/>
    <lineage>
        <taxon>Eukaryota</taxon>
        <taxon>Fungi</taxon>
        <taxon>Dikarya</taxon>
        <taxon>Ascomycota</taxon>
        <taxon>Pezizomycotina</taxon>
        <taxon>Pezizomycetes</taxon>
        <taxon>Pezizales</taxon>
        <taxon>Tuberaceae</taxon>
        <taxon>Tuber</taxon>
    </lineage>
</organism>
<gene>
    <name evidence="2" type="ORF">GSTUAT00005887001</name>
</gene>
<feature type="non-terminal residue" evidence="2">
    <location>
        <position position="1"/>
    </location>
</feature>
<feature type="compositionally biased region" description="Basic and acidic residues" evidence="1">
    <location>
        <begin position="99"/>
        <end position="116"/>
    </location>
</feature>
<sequence>SRVKTHLSDRRHDISIHSKHHQLSCTSSQVSNSASVWSPASPVAPSHFAKAINKTLGNLPTATQSQVSIEKHVPPPERDSTPFSSKELKEYPTAIFPESCEKDLLRPNPRESEHPRTSLQPPLQTPPPRVLSNRPLEVHIH</sequence>